<gene>
    <name evidence="1" type="ORF">G4L40_10390</name>
</gene>
<accession>A0ABX0IHK7</accession>
<comment type="caution">
    <text evidence="1">The sequence shown here is derived from an EMBL/GenBank/DDBJ whole genome shotgun (WGS) entry which is preliminary data.</text>
</comment>
<sequence>MINILKKVVVALGGVDTSEKNHVDTFTENIITNITGDKIALTSNGGGIWTEITEIEEYEFLDINVVGFKPYKSFNGAELIFIKDKKEVAVLNSDTKEIVSTHSNVTERYLTSVSFEITNKNLDFLFDRECHKVIFKCNNKQEEFEILK</sequence>
<evidence type="ECO:0000313" key="2">
    <source>
        <dbReference type="Proteomes" id="UP000761423"/>
    </source>
</evidence>
<protein>
    <submittedName>
        <fullName evidence="1">Uncharacterized protein</fullName>
    </submittedName>
</protein>
<proteinExistence type="predicted"/>
<dbReference type="Proteomes" id="UP000761423">
    <property type="component" value="Unassembled WGS sequence"/>
</dbReference>
<dbReference type="EMBL" id="JAAJBV010000007">
    <property type="protein sequence ID" value="NHM05112.1"/>
    <property type="molecule type" value="Genomic_DNA"/>
</dbReference>
<keyword evidence="2" id="KW-1185">Reference proteome</keyword>
<evidence type="ECO:0000313" key="1">
    <source>
        <dbReference type="EMBL" id="NHM05112.1"/>
    </source>
</evidence>
<name>A0ABX0IHK7_9FLAO</name>
<reference evidence="1 2" key="1">
    <citation type="submission" date="2020-02" db="EMBL/GenBank/DDBJ databases">
        <authorList>
            <person name="Chen W.-M."/>
        </authorList>
    </citation>
    <scope>NUCLEOTIDE SEQUENCE [LARGE SCALE GENOMIC DNA]</scope>
    <source>
        <strain evidence="1 2">TWA-26</strain>
    </source>
</reference>
<organism evidence="1 2">
    <name type="scientific">Flavobacterium celericrescens</name>
    <dbReference type="NCBI Taxonomy" id="2709780"/>
    <lineage>
        <taxon>Bacteria</taxon>
        <taxon>Pseudomonadati</taxon>
        <taxon>Bacteroidota</taxon>
        <taxon>Flavobacteriia</taxon>
        <taxon>Flavobacteriales</taxon>
        <taxon>Flavobacteriaceae</taxon>
        <taxon>Flavobacterium</taxon>
    </lineage>
</organism>
<dbReference type="RefSeq" id="WP_166237133.1">
    <property type="nucleotide sequence ID" value="NZ_JAAJBV010000007.1"/>
</dbReference>